<reference evidence="1 2" key="1">
    <citation type="submission" date="2022-09" db="EMBL/GenBank/DDBJ databases">
        <title>Enrichment on poylsaccharides allowed isolation of novel metabolic and taxonomic groups of Haloarchaea.</title>
        <authorList>
            <person name="Sorokin D.Y."/>
            <person name="Elcheninov A.G."/>
            <person name="Khizhniak T.V."/>
            <person name="Kolganova T.V."/>
            <person name="Kublanov I.V."/>
        </authorList>
    </citation>
    <scope>NUCLEOTIDE SEQUENCE [LARGE SCALE GENOMIC DNA]</scope>
    <source>
        <strain evidence="1 2">AArc-m2/3/4</strain>
    </source>
</reference>
<dbReference type="PROSITE" id="PS51318">
    <property type="entry name" value="TAT"/>
    <property type="match status" value="1"/>
</dbReference>
<evidence type="ECO:0000313" key="2">
    <source>
        <dbReference type="Proteomes" id="UP001320972"/>
    </source>
</evidence>
<sequence length="494" mass="54331">MGYSRRQLLKSGAAAGSLYLLSTTNAAASTKSGNDLATPTEPEETLDEVIAEAHGELELGPDRRYWPFEFSHAGSNIRVEYEVRTDADIDPPDVLVLDDMWFNDYKGQAQSYPLKTGPIIDKTSYEPGSIKLEKRDHGVEINPPSISVPSGVNFENIHPFRIYRRLQSEAGWNESLVDAYGLECLSASSPTRESAVIKPGDYTVVFDWTDNVWTSPDSESITADVTIRAMRQPEDEINAVATNAVSTVYTQIGDQPESLSDVVENLAAEICHQVADELGGVSIATMNERAPEAGVISAATNTILTILSQTLGYAPSFTNELTARTSAWTRWSMSVLPVASSLEQLIDDACAVAQAQSPALTEEIEDMLMSLGIFIAELVAVKFGLAGRVAGFVTKAAHKYLLGTVSRMLGWNTYLVLLRELYTATRGGIAKARQEIENWTRNIGEEYGYEDRARDDRDLVQESEVESVATISEWLLEQLDWDLGWLSLSPECHT</sequence>
<proteinExistence type="predicted"/>
<gene>
    <name evidence="1" type="ORF">OB955_00030</name>
</gene>
<dbReference type="RefSeq" id="WP_338006628.1">
    <property type="nucleotide sequence ID" value="NZ_JAOPKB010000001.1"/>
</dbReference>
<comment type="caution">
    <text evidence="1">The sequence shown here is derived from an EMBL/GenBank/DDBJ whole genome shotgun (WGS) entry which is preliminary data.</text>
</comment>
<evidence type="ECO:0000313" key="1">
    <source>
        <dbReference type="EMBL" id="MCU4971125.1"/>
    </source>
</evidence>
<dbReference type="Proteomes" id="UP001320972">
    <property type="component" value="Unassembled WGS sequence"/>
</dbReference>
<keyword evidence="2" id="KW-1185">Reference proteome</keyword>
<accession>A0ABT2Q865</accession>
<dbReference type="InterPro" id="IPR006311">
    <property type="entry name" value="TAT_signal"/>
</dbReference>
<name>A0ABT2Q865_9EURY</name>
<evidence type="ECO:0008006" key="3">
    <source>
        <dbReference type="Google" id="ProtNLM"/>
    </source>
</evidence>
<organism evidence="1 2">
    <name type="scientific">Natronoglomus mannanivorans</name>
    <dbReference type="NCBI Taxonomy" id="2979990"/>
    <lineage>
        <taxon>Archaea</taxon>
        <taxon>Methanobacteriati</taxon>
        <taxon>Methanobacteriota</taxon>
        <taxon>Stenosarchaea group</taxon>
        <taxon>Halobacteria</taxon>
        <taxon>Halobacteriales</taxon>
        <taxon>Natrialbaceae</taxon>
        <taxon>Natronoglomus</taxon>
    </lineage>
</organism>
<protein>
    <recommendedName>
        <fullName evidence="3">Tat (Twin-arginine translocation) pathway signal sequence</fullName>
    </recommendedName>
</protein>
<dbReference type="EMBL" id="JAOPKB010000001">
    <property type="protein sequence ID" value="MCU4971125.1"/>
    <property type="molecule type" value="Genomic_DNA"/>
</dbReference>